<evidence type="ECO:0008006" key="4">
    <source>
        <dbReference type="Google" id="ProtNLM"/>
    </source>
</evidence>
<dbReference type="InterPro" id="IPR010022">
    <property type="entry name" value="XkdX"/>
</dbReference>
<accession>F9DX07</accession>
<feature type="region of interest" description="Disordered" evidence="1">
    <location>
        <begin position="42"/>
        <end position="65"/>
    </location>
</feature>
<evidence type="ECO:0000313" key="2">
    <source>
        <dbReference type="EMBL" id="EGQ21301.1"/>
    </source>
</evidence>
<reference evidence="2 3" key="1">
    <citation type="submission" date="2011-04" db="EMBL/GenBank/DDBJ databases">
        <authorList>
            <person name="Muzny D."/>
            <person name="Qin X."/>
            <person name="Deng J."/>
            <person name="Jiang H."/>
            <person name="Liu Y."/>
            <person name="Qu J."/>
            <person name="Song X.-Z."/>
            <person name="Zhang L."/>
            <person name="Thornton R."/>
            <person name="Coyle M."/>
            <person name="Francisco L."/>
            <person name="Jackson L."/>
            <person name="Javaid M."/>
            <person name="Korchina V."/>
            <person name="Kovar C."/>
            <person name="Mata R."/>
            <person name="Mathew T."/>
            <person name="Ngo R."/>
            <person name="Nguyen L."/>
            <person name="Nguyen N."/>
            <person name="Okwuonu G."/>
            <person name="Ongeri F."/>
            <person name="Pham C."/>
            <person name="Simmons D."/>
            <person name="Wilczek-Boney K."/>
            <person name="Hale W."/>
            <person name="Jakkamsetti A."/>
            <person name="Pham P."/>
            <person name="Ruth R."/>
            <person name="San Lucas F."/>
            <person name="Warren J."/>
            <person name="Zhang J."/>
            <person name="Zhao Z."/>
            <person name="Zhou C."/>
            <person name="Zhu D."/>
            <person name="Lee S."/>
            <person name="Bess C."/>
            <person name="Blankenburg K."/>
            <person name="Forbes L."/>
            <person name="Fu Q."/>
            <person name="Gubbala S."/>
            <person name="Hirani K."/>
            <person name="Jayaseelan J.C."/>
            <person name="Lara F."/>
            <person name="Munidasa M."/>
            <person name="Palculict T."/>
            <person name="Patil S."/>
            <person name="Pu L.-L."/>
            <person name="Saada N."/>
            <person name="Tang L."/>
            <person name="Weissenberger G."/>
            <person name="Zhu Y."/>
            <person name="Hemphill L."/>
            <person name="Shang Y."/>
            <person name="Youmans B."/>
            <person name="Ayvaz T."/>
            <person name="Ross M."/>
            <person name="Santibanez J."/>
            <person name="Aqrawi P."/>
            <person name="Gross S."/>
            <person name="Joshi V."/>
            <person name="Fowler G."/>
            <person name="Nazareth L."/>
            <person name="Reid J."/>
            <person name="Worley K."/>
            <person name="Petrosino J."/>
            <person name="Highlander S."/>
            <person name="Gibbs R."/>
        </authorList>
    </citation>
    <scope>NUCLEOTIDE SEQUENCE [LARGE SCALE GENOMIC DNA]</scope>
    <source>
        <strain evidence="2 3">2681</strain>
    </source>
</reference>
<gene>
    <name evidence="2" type="ORF">HMPREF9372_3338</name>
</gene>
<dbReference type="RefSeq" id="WP_009498029.1">
    <property type="nucleotide sequence ID" value="NZ_GL982998.1"/>
</dbReference>
<evidence type="ECO:0000256" key="1">
    <source>
        <dbReference type="SAM" id="MobiDB-lite"/>
    </source>
</evidence>
<sequence>MDWFNTIKRFYPRFWDEKMVGDAVVCEKITADQYKEITGLTYGAEDNPAEPEPQQETEEPAPKKK</sequence>
<dbReference type="HOGENOM" id="CLU_195756_0_0_9"/>
<proteinExistence type="predicted"/>
<dbReference type="Proteomes" id="UP000005316">
    <property type="component" value="Unassembled WGS sequence"/>
</dbReference>
<name>F9DX07_9BACL</name>
<protein>
    <recommendedName>
        <fullName evidence="4">XkdX family protein</fullName>
    </recommendedName>
</protein>
<dbReference type="OrthoDB" id="1925295at2"/>
<dbReference type="Pfam" id="PF09693">
    <property type="entry name" value="Phage_XkdX"/>
    <property type="match status" value="1"/>
</dbReference>
<organism evidence="2 3">
    <name type="scientific">Sporosarcina newyorkensis 2681</name>
    <dbReference type="NCBI Taxonomy" id="1027292"/>
    <lineage>
        <taxon>Bacteria</taxon>
        <taxon>Bacillati</taxon>
        <taxon>Bacillota</taxon>
        <taxon>Bacilli</taxon>
        <taxon>Bacillales</taxon>
        <taxon>Caryophanaceae</taxon>
        <taxon>Sporosarcina</taxon>
    </lineage>
</organism>
<evidence type="ECO:0000313" key="3">
    <source>
        <dbReference type="Proteomes" id="UP000005316"/>
    </source>
</evidence>
<comment type="caution">
    <text evidence="2">The sequence shown here is derived from an EMBL/GenBank/DDBJ whole genome shotgun (WGS) entry which is preliminary data.</text>
</comment>
<dbReference type="EMBL" id="AFPZ01000104">
    <property type="protein sequence ID" value="EGQ21301.1"/>
    <property type="molecule type" value="Genomic_DNA"/>
</dbReference>
<dbReference type="AlphaFoldDB" id="F9DX07"/>
<feature type="compositionally biased region" description="Acidic residues" evidence="1">
    <location>
        <begin position="47"/>
        <end position="59"/>
    </location>
</feature>